<dbReference type="Proteomes" id="UP000245059">
    <property type="component" value="Unassembled WGS sequence"/>
</dbReference>
<keyword evidence="5 7" id="KW-0658">Purine biosynthesis</keyword>
<dbReference type="GO" id="GO:0004044">
    <property type="term" value="F:amidophosphoribosyltransferase activity"/>
    <property type="evidence" value="ECO:0007669"/>
    <property type="project" value="UniProtKB-UniRule"/>
</dbReference>
<feature type="binding site" evidence="7 10">
    <location>
        <position position="382"/>
    </location>
    <ligand>
        <name>[4Fe-4S] cluster</name>
        <dbReference type="ChEBI" id="CHEBI:49883"/>
    </ligand>
</feature>
<keyword evidence="7 9" id="KW-0460">Magnesium</keyword>
<keyword evidence="7 9" id="KW-0479">Metal-binding</keyword>
<dbReference type="InterPro" id="IPR029055">
    <property type="entry name" value="Ntn_hydrolases_N"/>
</dbReference>
<dbReference type="EMBL" id="QEWW01000001">
    <property type="protein sequence ID" value="PWD87937.1"/>
    <property type="molecule type" value="Genomic_DNA"/>
</dbReference>
<comment type="function">
    <text evidence="7">Catalyzes the formation of phosphoribosylamine from phosphoribosylpyrophosphate (PRPP) and glutamine.</text>
</comment>
<dbReference type="EC" id="2.4.2.14" evidence="7"/>
<keyword evidence="7 10" id="KW-0408">Iron</keyword>
<dbReference type="CDD" id="cd00715">
    <property type="entry name" value="GPATase_N"/>
    <property type="match status" value="1"/>
</dbReference>
<feature type="binding site" evidence="7 9">
    <location>
        <position position="283"/>
    </location>
    <ligand>
        <name>Mg(2+)</name>
        <dbReference type="ChEBI" id="CHEBI:18420"/>
    </ligand>
</feature>
<dbReference type="Gene3D" id="3.60.20.10">
    <property type="entry name" value="Glutamine Phosphoribosylpyrophosphate, subunit 1, domain 1"/>
    <property type="match status" value="1"/>
</dbReference>
<dbReference type="InterPro" id="IPR029057">
    <property type="entry name" value="PRTase-like"/>
</dbReference>
<dbReference type="UniPathway" id="UPA00074">
    <property type="reaction ID" value="UER00124"/>
</dbReference>
<dbReference type="Pfam" id="PF13537">
    <property type="entry name" value="GATase_7"/>
    <property type="match status" value="1"/>
</dbReference>
<evidence type="ECO:0000256" key="8">
    <source>
        <dbReference type="PIRNR" id="PIRNR000485"/>
    </source>
</evidence>
<keyword evidence="3 7" id="KW-0328">Glycosyltransferase</keyword>
<organism evidence="12 13">
    <name type="scientific">Ignatzschineria cameli</name>
    <dbReference type="NCBI Taxonomy" id="2182793"/>
    <lineage>
        <taxon>Bacteria</taxon>
        <taxon>Pseudomonadati</taxon>
        <taxon>Pseudomonadota</taxon>
        <taxon>Gammaproteobacteria</taxon>
        <taxon>Cardiobacteriales</taxon>
        <taxon>Ignatzschineriaceae</taxon>
        <taxon>Ignatzschineria</taxon>
    </lineage>
</organism>
<comment type="catalytic activity">
    <reaction evidence="7 8">
        <text>5-phospho-beta-D-ribosylamine + L-glutamate + diphosphate = 5-phospho-alpha-D-ribose 1-diphosphate + L-glutamine + H2O</text>
        <dbReference type="Rhea" id="RHEA:14905"/>
        <dbReference type="ChEBI" id="CHEBI:15377"/>
        <dbReference type="ChEBI" id="CHEBI:29985"/>
        <dbReference type="ChEBI" id="CHEBI:33019"/>
        <dbReference type="ChEBI" id="CHEBI:58017"/>
        <dbReference type="ChEBI" id="CHEBI:58359"/>
        <dbReference type="ChEBI" id="CHEBI:58681"/>
        <dbReference type="EC" id="2.4.2.14"/>
    </reaction>
</comment>
<proteinExistence type="inferred from homology"/>
<comment type="cofactor">
    <cofactor evidence="7 9">
        <name>Mg(2+)</name>
        <dbReference type="ChEBI" id="CHEBI:18420"/>
    </cofactor>
    <text evidence="7 9">Binds 1 Mg(2+) ion per subunit.</text>
</comment>
<keyword evidence="6 7" id="KW-0315">Glutamine amidotransferase</keyword>
<dbReference type="NCBIfam" id="TIGR01134">
    <property type="entry name" value="purF"/>
    <property type="match status" value="1"/>
</dbReference>
<dbReference type="HAMAP" id="MF_01931">
    <property type="entry name" value="PurF"/>
    <property type="match status" value="1"/>
</dbReference>
<feature type="binding site" evidence="7 10">
    <location>
        <position position="236"/>
    </location>
    <ligand>
        <name>[4Fe-4S] cluster</name>
        <dbReference type="ChEBI" id="CHEBI:49883"/>
    </ligand>
</feature>
<evidence type="ECO:0000313" key="12">
    <source>
        <dbReference type="EMBL" id="PWD87937.1"/>
    </source>
</evidence>
<dbReference type="AlphaFoldDB" id="A0A2U2ATE5"/>
<comment type="cofactor">
    <cofactor evidence="7 10">
        <name>[4Fe-4S] cluster</name>
        <dbReference type="ChEBI" id="CHEBI:49883"/>
    </cofactor>
    <text evidence="7 10">Binds 1 [4Fe-4S] cluster per subunit.</text>
</comment>
<dbReference type="InterPro" id="IPR000836">
    <property type="entry name" value="PRTase_dom"/>
</dbReference>
<reference evidence="13" key="1">
    <citation type="submission" date="2018-05" db="EMBL/GenBank/DDBJ databases">
        <title>Ignatzschineria dubaiensis sp. nov., isolated from necrotic foot tissues of dromedaries (Camelus dromedarius) and associated maggots in Dubai, United Arab Emirates.</title>
        <authorList>
            <person name="Tsang C.C."/>
            <person name="Tang J.Y.M."/>
            <person name="Fong J.Y.H."/>
            <person name="Kinne J."/>
            <person name="Lee H.H."/>
            <person name="Joseph M."/>
            <person name="Jose S."/>
            <person name="Schuster R.K."/>
            <person name="Tang Y."/>
            <person name="Sivakumar S."/>
            <person name="Chen J.H.K."/>
            <person name="Teng J.L.L."/>
            <person name="Lau S.K.P."/>
            <person name="Wernery U."/>
            <person name="Woo P.C.Y."/>
        </authorList>
    </citation>
    <scope>NUCLEOTIDE SEQUENCE [LARGE SCALE GENOMIC DNA]</scope>
    <source>
        <strain evidence="13">UAE-HKU57</strain>
    </source>
</reference>
<dbReference type="GO" id="GO:0006189">
    <property type="term" value="P:'de novo' IMP biosynthetic process"/>
    <property type="evidence" value="ECO:0007669"/>
    <property type="project" value="UniProtKB-UniRule"/>
</dbReference>
<evidence type="ECO:0000256" key="10">
    <source>
        <dbReference type="PIRSR" id="PIRSR000485-3"/>
    </source>
</evidence>
<keyword evidence="7" id="KW-0004">4Fe-4S</keyword>
<feature type="domain" description="Glutamine amidotransferase type-2" evidence="11">
    <location>
        <begin position="1"/>
        <end position="219"/>
    </location>
</feature>
<comment type="caution">
    <text evidence="7">Lacks conserved residue(s) required for the propagation of feature annotation.</text>
</comment>
<dbReference type="InterPro" id="IPR017932">
    <property type="entry name" value="GATase_2_dom"/>
</dbReference>
<comment type="similarity">
    <text evidence="2 7 8">In the C-terminal section; belongs to the purine/pyrimidine phosphoribosyltransferase family.</text>
</comment>
<dbReference type="CDD" id="cd06223">
    <property type="entry name" value="PRTases_typeI"/>
    <property type="match status" value="1"/>
</dbReference>
<dbReference type="Gene3D" id="3.40.50.2020">
    <property type="match status" value="1"/>
</dbReference>
<dbReference type="PIRSF" id="PIRSF000485">
    <property type="entry name" value="Amd_phspho_trans"/>
    <property type="match status" value="1"/>
</dbReference>
<feature type="binding site" evidence="7 9">
    <location>
        <position position="345"/>
    </location>
    <ligand>
        <name>Mg(2+)</name>
        <dbReference type="ChEBI" id="CHEBI:18420"/>
    </ligand>
</feature>
<dbReference type="RefSeq" id="WP_109217793.1">
    <property type="nucleotide sequence ID" value="NZ_QEWT01000001.1"/>
</dbReference>
<evidence type="ECO:0000256" key="3">
    <source>
        <dbReference type="ARBA" id="ARBA00022676"/>
    </source>
</evidence>
<dbReference type="PROSITE" id="PS51278">
    <property type="entry name" value="GATASE_TYPE_2"/>
    <property type="match status" value="1"/>
</dbReference>
<sequence>MFAVIGNPNAASLTYYGLHSLQHRGQEGSGISVMNDEGEINTIKGEGLLTDVFTNPAMLVDLPGAYSIGHIRYPSNGEKGYDNVQPLLMKMSDEKFAIAYNGNITNTAELRRELERQGSVFHASGDAEILVHLIRRKKGTFLERLKASLLELEGAFNYFILHDSGVYAVRDSKGIRPLCIGKLSDGGYVFASETCALGIVGATYIRDVLPGEIVYIEDGKVMSTFFTEKDRIHAICLMEYVYFARPDSDLEERNVHSFRKQSGVELCKETHVDADMVIGVPDSSISAANGYAEAAGLPNEMGLIKNRYVGRTFIRPTQALREQGVRMKLAPIPSVVKGKRVIVIDDSIVRGTTSRRIVQMLREAGAKEIHMRVSSPPIMYPCFYGVDTSRREDLLAHQLDIEEMRRHIKADSLAFLSREGTIRALQRSESLGPNCGVCMACFTGEYPTDILNRASSTDEDSKR</sequence>
<gene>
    <name evidence="7" type="primary">purF</name>
    <name evidence="12" type="ORF">DC077_01260</name>
</gene>
<keyword evidence="4 7" id="KW-0808">Transferase</keyword>
<evidence type="ECO:0000256" key="6">
    <source>
        <dbReference type="ARBA" id="ARBA00022962"/>
    </source>
</evidence>
<accession>A0A2U2ATE5</accession>
<dbReference type="SUPFAM" id="SSF56235">
    <property type="entry name" value="N-terminal nucleophile aminohydrolases (Ntn hydrolases)"/>
    <property type="match status" value="1"/>
</dbReference>
<evidence type="ECO:0000256" key="2">
    <source>
        <dbReference type="ARBA" id="ARBA00010138"/>
    </source>
</evidence>
<evidence type="ECO:0000259" key="11">
    <source>
        <dbReference type="PROSITE" id="PS51278"/>
    </source>
</evidence>
<dbReference type="GO" id="GO:0051539">
    <property type="term" value="F:4 iron, 4 sulfur cluster binding"/>
    <property type="evidence" value="ECO:0007669"/>
    <property type="project" value="UniProtKB-KW"/>
</dbReference>
<evidence type="ECO:0000313" key="13">
    <source>
        <dbReference type="Proteomes" id="UP000245059"/>
    </source>
</evidence>
<evidence type="ECO:0000256" key="1">
    <source>
        <dbReference type="ARBA" id="ARBA00005209"/>
    </source>
</evidence>
<feature type="binding site" evidence="7 10">
    <location>
        <position position="438"/>
    </location>
    <ligand>
        <name>[4Fe-4S] cluster</name>
        <dbReference type="ChEBI" id="CHEBI:49883"/>
    </ligand>
</feature>
<comment type="caution">
    <text evidence="12">The sequence shown here is derived from an EMBL/GenBank/DDBJ whole genome shotgun (WGS) entry which is preliminary data.</text>
</comment>
<feature type="binding site" evidence="7 10">
    <location>
        <position position="441"/>
    </location>
    <ligand>
        <name>[4Fe-4S] cluster</name>
        <dbReference type="ChEBI" id="CHEBI:49883"/>
    </ligand>
</feature>
<evidence type="ECO:0000256" key="5">
    <source>
        <dbReference type="ARBA" id="ARBA00022755"/>
    </source>
</evidence>
<keyword evidence="7 10" id="KW-0411">Iron-sulfur</keyword>
<dbReference type="GO" id="GO:0009113">
    <property type="term" value="P:purine nucleobase biosynthetic process"/>
    <property type="evidence" value="ECO:0007669"/>
    <property type="project" value="UniProtKB-UniRule"/>
</dbReference>
<protein>
    <recommendedName>
        <fullName evidence="7">Amidophosphoribosyltransferase</fullName>
        <shortName evidence="7">ATase</shortName>
        <ecNumber evidence="7">2.4.2.14</ecNumber>
    </recommendedName>
    <alternativeName>
        <fullName evidence="7">Glutamine phosphoribosylpyrophosphate amidotransferase</fullName>
        <shortName evidence="7">GPATase</shortName>
    </alternativeName>
</protein>
<dbReference type="InterPro" id="IPR005854">
    <property type="entry name" value="PurF"/>
</dbReference>
<comment type="pathway">
    <text evidence="1 7 8">Purine metabolism; IMP biosynthesis via de novo pathway; N(1)-(5-phospho-D-ribosyl)glycinamide from 5-phospho-alpha-D-ribose 1-diphosphate: step 1/2.</text>
</comment>
<dbReference type="SUPFAM" id="SSF53271">
    <property type="entry name" value="PRTase-like"/>
    <property type="match status" value="1"/>
</dbReference>
<dbReference type="PANTHER" id="PTHR11907">
    <property type="entry name" value="AMIDOPHOSPHORIBOSYLTRANSFERASE"/>
    <property type="match status" value="1"/>
</dbReference>
<evidence type="ECO:0000256" key="4">
    <source>
        <dbReference type="ARBA" id="ARBA00022679"/>
    </source>
</evidence>
<name>A0A2U2ATE5_9GAMM</name>
<evidence type="ECO:0000256" key="9">
    <source>
        <dbReference type="PIRSR" id="PIRSR000485-2"/>
    </source>
</evidence>
<evidence type="ECO:0000256" key="7">
    <source>
        <dbReference type="HAMAP-Rule" id="MF_01931"/>
    </source>
</evidence>
<dbReference type="InterPro" id="IPR035584">
    <property type="entry name" value="PurF_N"/>
</dbReference>
<feature type="binding site" evidence="7 9">
    <location>
        <position position="346"/>
    </location>
    <ligand>
        <name>Mg(2+)</name>
        <dbReference type="ChEBI" id="CHEBI:18420"/>
    </ligand>
</feature>
<dbReference type="GO" id="GO:0000287">
    <property type="term" value="F:magnesium ion binding"/>
    <property type="evidence" value="ECO:0007669"/>
    <property type="project" value="UniProtKB-UniRule"/>
</dbReference>
<dbReference type="Pfam" id="PF00156">
    <property type="entry name" value="Pribosyltran"/>
    <property type="match status" value="1"/>
</dbReference>